<dbReference type="SUPFAM" id="SSF54534">
    <property type="entry name" value="FKBP-like"/>
    <property type="match status" value="1"/>
</dbReference>
<dbReference type="Gene3D" id="1.10.286.20">
    <property type="match status" value="1"/>
</dbReference>
<organism evidence="3 4">
    <name type="scientific">Kaustia mangrovi</name>
    <dbReference type="NCBI Taxonomy" id="2593653"/>
    <lineage>
        <taxon>Bacteria</taxon>
        <taxon>Pseudomonadati</taxon>
        <taxon>Pseudomonadota</taxon>
        <taxon>Alphaproteobacteria</taxon>
        <taxon>Hyphomicrobiales</taxon>
        <taxon>Parvibaculaceae</taxon>
        <taxon>Kaustia</taxon>
    </lineage>
</organism>
<feature type="domain" description="Transcription elongation factor GreA/GreB C-terminal" evidence="1">
    <location>
        <begin position="55"/>
        <end position="129"/>
    </location>
</feature>
<keyword evidence="3" id="KW-0418">Kinase</keyword>
<evidence type="ECO:0000259" key="2">
    <source>
        <dbReference type="Pfam" id="PF14760"/>
    </source>
</evidence>
<sequence>MAQNTRRKPKITVSDHDYEQLSAFAGAAPERWADAADELLSELDRARVVPARRMPADVVAMGSTVEFRSDAGEARRVTLVFPGDADIAEGRVSILTPVGTALLGLAPGQSISWTARDGRRHALTVVSVEPPAAGTPGKAARTGAASA</sequence>
<proteinExistence type="predicted"/>
<dbReference type="PANTHER" id="PTHR30437">
    <property type="entry name" value="TRANSCRIPTION ELONGATION FACTOR GREA"/>
    <property type="match status" value="1"/>
</dbReference>
<dbReference type="GO" id="GO:0032784">
    <property type="term" value="P:regulation of DNA-templated transcription elongation"/>
    <property type="evidence" value="ECO:0007669"/>
    <property type="project" value="InterPro"/>
</dbReference>
<gene>
    <name evidence="3" type="primary">rnk</name>
    <name evidence="3" type="ORF">HW532_13105</name>
</gene>
<evidence type="ECO:0000313" key="4">
    <source>
        <dbReference type="Proteomes" id="UP000593594"/>
    </source>
</evidence>
<dbReference type="PANTHER" id="PTHR30437:SF5">
    <property type="entry name" value="REGULATOR OF NUCLEOSIDE DIPHOSPHATE KINASE"/>
    <property type="match status" value="1"/>
</dbReference>
<dbReference type="NCBIfam" id="NF004396">
    <property type="entry name" value="PRK05753.1"/>
    <property type="match status" value="1"/>
</dbReference>
<dbReference type="InterPro" id="IPR023459">
    <property type="entry name" value="Tscrpt_elong_fac_GreA/B_fam"/>
</dbReference>
<dbReference type="InterPro" id="IPR001437">
    <property type="entry name" value="Tscrpt_elong_fac_GreA/B_C"/>
</dbReference>
<dbReference type="EMBL" id="CP058214">
    <property type="protein sequence ID" value="QPC43548.1"/>
    <property type="molecule type" value="Genomic_DNA"/>
</dbReference>
<dbReference type="Gene3D" id="3.10.50.30">
    <property type="entry name" value="Transcription elongation factor, GreA/GreB, C-terminal domain"/>
    <property type="match status" value="1"/>
</dbReference>
<dbReference type="RefSeq" id="WP_213160912.1">
    <property type="nucleotide sequence ID" value="NZ_CP058214.1"/>
</dbReference>
<dbReference type="GO" id="GO:0006354">
    <property type="term" value="P:DNA-templated transcription elongation"/>
    <property type="evidence" value="ECO:0007669"/>
    <property type="project" value="TreeGrafter"/>
</dbReference>
<dbReference type="GO" id="GO:0003677">
    <property type="term" value="F:DNA binding"/>
    <property type="evidence" value="ECO:0007669"/>
    <property type="project" value="InterPro"/>
</dbReference>
<dbReference type="InterPro" id="IPR029462">
    <property type="entry name" value="Rnk_N"/>
</dbReference>
<evidence type="ECO:0000313" key="3">
    <source>
        <dbReference type="EMBL" id="QPC43548.1"/>
    </source>
</evidence>
<dbReference type="AlphaFoldDB" id="A0A7S8C557"/>
<feature type="domain" description="Regulator of nucleoside diphosphate kinase N-terminal" evidence="2">
    <location>
        <begin position="9"/>
        <end position="49"/>
    </location>
</feature>
<evidence type="ECO:0000259" key="1">
    <source>
        <dbReference type="Pfam" id="PF01272"/>
    </source>
</evidence>
<dbReference type="Pfam" id="PF14760">
    <property type="entry name" value="Rnk_N"/>
    <property type="match status" value="1"/>
</dbReference>
<keyword evidence="3" id="KW-0808">Transferase</keyword>
<keyword evidence="4" id="KW-1185">Reference proteome</keyword>
<dbReference type="GO" id="GO:0070063">
    <property type="term" value="F:RNA polymerase binding"/>
    <property type="evidence" value="ECO:0007669"/>
    <property type="project" value="InterPro"/>
</dbReference>
<accession>A0A7S8C557</accession>
<dbReference type="KEGG" id="kmn:HW532_13105"/>
<dbReference type="GO" id="GO:0016301">
    <property type="term" value="F:kinase activity"/>
    <property type="evidence" value="ECO:0007669"/>
    <property type="project" value="UniProtKB-KW"/>
</dbReference>
<reference evidence="3 4" key="1">
    <citation type="submission" date="2020-06" db="EMBL/GenBank/DDBJ databases">
        <title>Genome sequence of 2 isolates from Red Sea Mangroves.</title>
        <authorList>
            <person name="Sefrji F."/>
            <person name="Michoud G."/>
            <person name="Merlino G."/>
            <person name="Daffonchio D."/>
        </authorList>
    </citation>
    <scope>NUCLEOTIDE SEQUENCE [LARGE SCALE GENOMIC DNA]</scope>
    <source>
        <strain evidence="3 4">R1DC25</strain>
    </source>
</reference>
<protein>
    <submittedName>
        <fullName evidence="3">Nucleoside diphosphate kinase regulator</fullName>
    </submittedName>
</protein>
<dbReference type="InterPro" id="IPR036953">
    <property type="entry name" value="GreA/GreB_C_sf"/>
</dbReference>
<dbReference type="Proteomes" id="UP000593594">
    <property type="component" value="Chromosome"/>
</dbReference>
<dbReference type="Pfam" id="PF01272">
    <property type="entry name" value="GreA_GreB"/>
    <property type="match status" value="1"/>
</dbReference>
<name>A0A7S8C557_9HYPH</name>